<accession>D0BMY5</accession>
<dbReference type="InterPro" id="IPR000748">
    <property type="entry name" value="PsdUridine_synth_RsuA/RluB/E/F"/>
</dbReference>
<dbReference type="HOGENOM" id="CLU_024979_1_2_9"/>
<name>D0BMY5_9LACT</name>
<dbReference type="Proteomes" id="UP000002939">
    <property type="component" value="Unassembled WGS sequence"/>
</dbReference>
<keyword evidence="2 4" id="KW-0694">RNA-binding</keyword>
<organism evidence="7 8">
    <name type="scientific">Granulicatella elegans ATCC 700633</name>
    <dbReference type="NCBI Taxonomy" id="626369"/>
    <lineage>
        <taxon>Bacteria</taxon>
        <taxon>Bacillati</taxon>
        <taxon>Bacillota</taxon>
        <taxon>Bacilli</taxon>
        <taxon>Lactobacillales</taxon>
        <taxon>Carnobacteriaceae</taxon>
        <taxon>Granulicatella</taxon>
    </lineage>
</organism>
<evidence type="ECO:0000256" key="1">
    <source>
        <dbReference type="ARBA" id="ARBA00008348"/>
    </source>
</evidence>
<dbReference type="InterPro" id="IPR042092">
    <property type="entry name" value="PsdUridine_s_RsuA/RluB/E/F_cat"/>
</dbReference>
<dbReference type="InterPro" id="IPR036986">
    <property type="entry name" value="S4_RNA-bd_sf"/>
</dbReference>
<feature type="domain" description="RNA-binding S4" evidence="6">
    <location>
        <begin position="1"/>
        <end position="60"/>
    </location>
</feature>
<dbReference type="InterPro" id="IPR018496">
    <property type="entry name" value="PsdUridine_synth_RsuA/RluB_CS"/>
</dbReference>
<dbReference type="PANTHER" id="PTHR47683">
    <property type="entry name" value="PSEUDOURIDINE SYNTHASE FAMILY PROTEIN-RELATED"/>
    <property type="match status" value="1"/>
</dbReference>
<evidence type="ECO:0000313" key="8">
    <source>
        <dbReference type="Proteomes" id="UP000002939"/>
    </source>
</evidence>
<reference evidence="7" key="2">
    <citation type="submission" date="2011-10" db="EMBL/GenBank/DDBJ databases">
        <title>The Genome Sequence of Granulicatella elegans ATCC 700633.</title>
        <authorList>
            <consortium name="The Broad Institute Genome Sequencing Platform"/>
            <consortium name="The Broad Institute Genome Sequencing Center for Infectious Disease"/>
            <person name="Earl A."/>
            <person name="Ward D."/>
            <person name="Feldgarden M."/>
            <person name="Gevers D."/>
            <person name="Sibley C.D."/>
            <person name="Field T.R."/>
            <person name="Grinwis M."/>
            <person name="Eshaghurshan C.S."/>
            <person name="Surette M.G."/>
            <person name="Young S.K."/>
            <person name="Zeng Q."/>
            <person name="Gargeya S."/>
            <person name="Fitzgerald M."/>
            <person name="Haas B."/>
            <person name="Abouelleil A."/>
            <person name="Alvarado L."/>
            <person name="Arachchi H.M."/>
            <person name="Berlin A."/>
            <person name="Brown A."/>
            <person name="Chapman S.B."/>
            <person name="Chen Z."/>
            <person name="Dunbar C."/>
            <person name="Freedman E."/>
            <person name="Gearin G."/>
            <person name="Goldberg J."/>
            <person name="Griggs A."/>
            <person name="Gujja S."/>
            <person name="Heiman D."/>
            <person name="Howarth C."/>
            <person name="Larson L."/>
            <person name="Lui A."/>
            <person name="MacDonald P.J.P."/>
            <person name="Montmayeur A."/>
            <person name="Murphy C."/>
            <person name="Neiman D."/>
            <person name="Pearson M."/>
            <person name="Priest M."/>
            <person name="Roberts A."/>
            <person name="Saif S."/>
            <person name="Shea T."/>
            <person name="Shenoy N."/>
            <person name="Sisk P."/>
            <person name="Stolte C."/>
            <person name="Sykes S."/>
            <person name="Wortman J."/>
            <person name="Nusbaum C."/>
            <person name="Birren B."/>
        </authorList>
    </citation>
    <scope>NUCLEOTIDE SEQUENCE [LARGE SCALE GENOMIC DNA]</scope>
    <source>
        <strain evidence="7">ATCC 700633</strain>
    </source>
</reference>
<dbReference type="GO" id="GO:0005829">
    <property type="term" value="C:cytosol"/>
    <property type="evidence" value="ECO:0007669"/>
    <property type="project" value="UniProtKB-ARBA"/>
</dbReference>
<dbReference type="PROSITE" id="PS50889">
    <property type="entry name" value="S4"/>
    <property type="match status" value="1"/>
</dbReference>
<dbReference type="Gene3D" id="3.30.70.580">
    <property type="entry name" value="Pseudouridine synthase I, catalytic domain, N-terminal subdomain"/>
    <property type="match status" value="1"/>
</dbReference>
<dbReference type="NCBIfam" id="TIGR00093">
    <property type="entry name" value="pseudouridine synthase"/>
    <property type="match status" value="1"/>
</dbReference>
<dbReference type="STRING" id="626369.HMPREF0446_01320"/>
<dbReference type="GO" id="GO:0000455">
    <property type="term" value="P:enzyme-directed rRNA pseudouridine synthesis"/>
    <property type="evidence" value="ECO:0007669"/>
    <property type="project" value="UniProtKB-ARBA"/>
</dbReference>
<dbReference type="SUPFAM" id="SSF55120">
    <property type="entry name" value="Pseudouridine synthase"/>
    <property type="match status" value="1"/>
</dbReference>
<dbReference type="InterPro" id="IPR002942">
    <property type="entry name" value="S4_RNA-bd"/>
</dbReference>
<dbReference type="InterPro" id="IPR020094">
    <property type="entry name" value="TruA/RsuA/RluB/E/F_N"/>
</dbReference>
<dbReference type="Gene3D" id="3.30.70.1560">
    <property type="entry name" value="Alpha-L RNA-binding motif"/>
    <property type="match status" value="1"/>
</dbReference>
<dbReference type="eggNOG" id="COG1187">
    <property type="taxonomic scope" value="Bacteria"/>
</dbReference>
<dbReference type="AlphaFoldDB" id="D0BMY5"/>
<dbReference type="OrthoDB" id="9807213at2"/>
<dbReference type="CDD" id="cd02553">
    <property type="entry name" value="PseudoU_synth_RsuA"/>
    <property type="match status" value="1"/>
</dbReference>
<comment type="caution">
    <text evidence="7">The sequence shown here is derived from an EMBL/GenBank/DDBJ whole genome shotgun (WGS) entry which is preliminary data.</text>
</comment>
<comment type="similarity">
    <text evidence="1 5">Belongs to the pseudouridine synthase RsuA family.</text>
</comment>
<dbReference type="InterPro" id="IPR050343">
    <property type="entry name" value="RsuA_PseudoU_synthase"/>
</dbReference>
<dbReference type="Gene3D" id="3.10.290.10">
    <property type="entry name" value="RNA-binding S4 domain"/>
    <property type="match status" value="1"/>
</dbReference>
<keyword evidence="8" id="KW-1185">Reference proteome</keyword>
<dbReference type="RefSeq" id="WP_006703597.1">
    <property type="nucleotide sequence ID" value="NZ_KI391971.1"/>
</dbReference>
<gene>
    <name evidence="7" type="ORF">HMPREF0446_01320</name>
</gene>
<reference evidence="7" key="1">
    <citation type="submission" date="2009-09" db="EMBL/GenBank/DDBJ databases">
        <authorList>
            <consortium name="The Broad Institute Genome Sequencing Platform"/>
            <person name="Ward D."/>
            <person name="Feldgarden M."/>
            <person name="Earl A."/>
            <person name="Young S.K."/>
            <person name="Zeng Q."/>
            <person name="Koehrsen M."/>
            <person name="Alvarado L."/>
            <person name="Berlin A."/>
            <person name="Bochicchio J."/>
            <person name="Borenstein D."/>
            <person name="Chapman S.B."/>
            <person name="Chen Z."/>
            <person name="Engels R."/>
            <person name="Freedman E."/>
            <person name="Gellesch M."/>
            <person name="Goldberg J."/>
            <person name="Griggs A."/>
            <person name="Gujja S."/>
            <person name="Heilman E."/>
            <person name="Heiman D."/>
            <person name="Hepburn T."/>
            <person name="Howarth C."/>
            <person name="Jen D."/>
            <person name="Larson L."/>
            <person name="Lewis B."/>
            <person name="Mehta T."/>
            <person name="Park D."/>
            <person name="Pearson M."/>
            <person name="Roberts A."/>
            <person name="Saif S."/>
            <person name="Shea T."/>
            <person name="Shenoy N."/>
            <person name="Sisk P."/>
            <person name="Stolte C."/>
            <person name="Sykes S."/>
            <person name="Thomson T."/>
            <person name="Walk T."/>
            <person name="White J."/>
            <person name="Yandava C."/>
            <person name="Sibley C.D."/>
            <person name="Field T.R."/>
            <person name="Grinwis M."/>
            <person name="Eshaghurshan C.S."/>
            <person name="Surette M.G."/>
            <person name="Haas B."/>
            <person name="Nusbaum C."/>
            <person name="Birren B."/>
        </authorList>
    </citation>
    <scope>NUCLEOTIDE SEQUENCE [LARGE SCALE GENOMIC DNA]</scope>
    <source>
        <strain evidence="7">ATCC 700633</strain>
    </source>
</reference>
<dbReference type="FunFam" id="3.30.70.1560:FF:000001">
    <property type="entry name" value="Pseudouridine synthase"/>
    <property type="match status" value="1"/>
</dbReference>
<dbReference type="EC" id="5.4.99.-" evidence="5"/>
<dbReference type="GO" id="GO:0120159">
    <property type="term" value="F:rRNA pseudouridine synthase activity"/>
    <property type="evidence" value="ECO:0007669"/>
    <property type="project" value="UniProtKB-ARBA"/>
</dbReference>
<dbReference type="Pfam" id="PF00849">
    <property type="entry name" value="PseudoU_synth_2"/>
    <property type="match status" value="1"/>
</dbReference>
<sequence>MRLEHLLMKHFDISRKQMKKLISSGEVLIDSTPATHVSNNVDPQIQVITVQGSRMEDNSQKYYLLNKPKGVITATTDSQLPTVIDLFKNENIEGLYPIGRLDRDTEGLLIITNNGPLGYRLLNPIQHIEKEYYVEVNGPLDNSCIQRFYDGIMFHDGTICKPAKLSILESSPSFSKATVTISEGKFHQIKKMFLCVGVKVTFLKRIRFGEFLLDESLSPGEYRPLNFSELQILKHYF</sequence>
<dbReference type="PROSITE" id="PS01149">
    <property type="entry name" value="PSI_RSU"/>
    <property type="match status" value="1"/>
</dbReference>
<evidence type="ECO:0000256" key="4">
    <source>
        <dbReference type="PROSITE-ProRule" id="PRU00182"/>
    </source>
</evidence>
<evidence type="ECO:0000259" key="6">
    <source>
        <dbReference type="SMART" id="SM00363"/>
    </source>
</evidence>
<dbReference type="EMBL" id="ACRF02000003">
    <property type="protein sequence ID" value="EEW92475.1"/>
    <property type="molecule type" value="Genomic_DNA"/>
</dbReference>
<evidence type="ECO:0000256" key="5">
    <source>
        <dbReference type="RuleBase" id="RU003887"/>
    </source>
</evidence>
<protein>
    <recommendedName>
        <fullName evidence="5">Pseudouridine synthase</fullName>
        <ecNumber evidence="5">5.4.99.-</ecNumber>
    </recommendedName>
</protein>
<dbReference type="PANTHER" id="PTHR47683:SF4">
    <property type="entry name" value="PSEUDOURIDINE SYNTHASE"/>
    <property type="match status" value="1"/>
</dbReference>
<evidence type="ECO:0000256" key="2">
    <source>
        <dbReference type="ARBA" id="ARBA00022884"/>
    </source>
</evidence>
<dbReference type="GO" id="GO:0003723">
    <property type="term" value="F:RNA binding"/>
    <property type="evidence" value="ECO:0007669"/>
    <property type="project" value="UniProtKB-KW"/>
</dbReference>
<dbReference type="InterPro" id="IPR006145">
    <property type="entry name" value="PsdUridine_synth_RsuA/RluA"/>
</dbReference>
<dbReference type="InterPro" id="IPR020103">
    <property type="entry name" value="PsdUridine_synth_cat_dom_sf"/>
</dbReference>
<dbReference type="SUPFAM" id="SSF55174">
    <property type="entry name" value="Alpha-L RNA-binding motif"/>
    <property type="match status" value="1"/>
</dbReference>
<proteinExistence type="inferred from homology"/>
<evidence type="ECO:0000256" key="3">
    <source>
        <dbReference type="ARBA" id="ARBA00023235"/>
    </source>
</evidence>
<dbReference type="SMART" id="SM00363">
    <property type="entry name" value="S4"/>
    <property type="match status" value="1"/>
</dbReference>
<dbReference type="CDD" id="cd00165">
    <property type="entry name" value="S4"/>
    <property type="match status" value="1"/>
</dbReference>
<evidence type="ECO:0000313" key="7">
    <source>
        <dbReference type="EMBL" id="EEW92475.1"/>
    </source>
</evidence>
<keyword evidence="3 5" id="KW-0413">Isomerase</keyword>